<name>A0A0A1DRK6_NOCSI</name>
<keyword evidence="2" id="KW-1185">Reference proteome</keyword>
<reference evidence="1 2" key="1">
    <citation type="journal article" date="2015" name="Genome Announc.">
        <title>Complete Genome Sequence of Steroid-Transforming Nocardioides simplex VKM Ac-2033D.</title>
        <authorList>
            <person name="Shtratnikova V.Y."/>
            <person name="Schelkunov M.I."/>
            <person name="Pekov Y.A."/>
            <person name="Fokina V.V."/>
            <person name="Logacheva M.D."/>
            <person name="Sokolov S.L."/>
            <person name="Bragin E.Y."/>
            <person name="Ashapkin V.V."/>
            <person name="Donova M.V."/>
        </authorList>
    </citation>
    <scope>NUCLEOTIDE SEQUENCE [LARGE SCALE GENOMIC DNA]</scope>
    <source>
        <strain evidence="1 2">VKM Ac-2033D</strain>
    </source>
</reference>
<dbReference type="SMART" id="SM00344">
    <property type="entry name" value="HTH_ASNC"/>
    <property type="match status" value="1"/>
</dbReference>
<gene>
    <name evidence="1" type="ORF">KR76_16325</name>
</gene>
<dbReference type="Gene3D" id="3.30.70.920">
    <property type="match status" value="1"/>
</dbReference>
<dbReference type="InterPro" id="IPR000485">
    <property type="entry name" value="AsnC-type_HTH_dom"/>
</dbReference>
<dbReference type="InterPro" id="IPR019888">
    <property type="entry name" value="Tscrpt_reg_AsnC-like"/>
</dbReference>
<organism evidence="1 2">
    <name type="scientific">Nocardioides simplex</name>
    <name type="common">Arthrobacter simplex</name>
    <dbReference type="NCBI Taxonomy" id="2045"/>
    <lineage>
        <taxon>Bacteria</taxon>
        <taxon>Bacillati</taxon>
        <taxon>Actinomycetota</taxon>
        <taxon>Actinomycetes</taxon>
        <taxon>Propionibacteriales</taxon>
        <taxon>Nocardioidaceae</taxon>
        <taxon>Pimelobacter</taxon>
    </lineage>
</organism>
<dbReference type="InterPro" id="IPR036390">
    <property type="entry name" value="WH_DNA-bd_sf"/>
</dbReference>
<dbReference type="Gene3D" id="1.10.10.10">
    <property type="entry name" value="Winged helix-like DNA-binding domain superfamily/Winged helix DNA-binding domain"/>
    <property type="match status" value="2"/>
</dbReference>
<dbReference type="GeneID" id="96610399"/>
<dbReference type="InterPro" id="IPR011008">
    <property type="entry name" value="Dimeric_a/b-barrel"/>
</dbReference>
<dbReference type="Pfam" id="PF13404">
    <property type="entry name" value="HTH_AsnC-type"/>
    <property type="match status" value="2"/>
</dbReference>
<dbReference type="GO" id="GO:0043565">
    <property type="term" value="F:sequence-specific DNA binding"/>
    <property type="evidence" value="ECO:0007669"/>
    <property type="project" value="InterPro"/>
</dbReference>
<dbReference type="PANTHER" id="PTHR30154:SF34">
    <property type="entry name" value="TRANSCRIPTIONAL REGULATOR AZLB"/>
    <property type="match status" value="1"/>
</dbReference>
<dbReference type="HOGENOM" id="CLU_044190_1_1_11"/>
<dbReference type="EMBL" id="CP009896">
    <property type="protein sequence ID" value="AIY19979.2"/>
    <property type="molecule type" value="Genomic_DNA"/>
</dbReference>
<protein>
    <submittedName>
        <fullName evidence="1">Transcriptional regulator, AsnC family</fullName>
    </submittedName>
</protein>
<dbReference type="GO" id="GO:0043200">
    <property type="term" value="P:response to amino acid"/>
    <property type="evidence" value="ECO:0007669"/>
    <property type="project" value="TreeGrafter"/>
</dbReference>
<dbReference type="SUPFAM" id="SSF54909">
    <property type="entry name" value="Dimeric alpha+beta barrel"/>
    <property type="match status" value="1"/>
</dbReference>
<sequence>MDLTSRRAPAPLDLLDRRIVAALQVDGRASWRLVAETLGEPERTVTRRGHRLLAEGLVRVVGKHVRGTSLIARAQAAPGMLRMSTQAWAGRADSTFVYLLSGVAGAVAELYCPPARMASLVVDELPGTPGVTWCATSPVLHYYKTVHEWQPGILSDDEAGALRTGAGAVPQVPPSNDDTRLSPTDQVLLRALAEDGRQTYDELSRAARVSESTARRRVEALRESGQVYIRAVVDPAVMGLPVHALLWLRTPPAHVAEVGTALAASPYVRYASGLLGEFQLLVEVAVPTLGALQELITTSDWAGHVQGLETSLVIETLKSSQVVYA</sequence>
<dbReference type="PRINTS" id="PR00033">
    <property type="entry name" value="HTHASNC"/>
</dbReference>
<evidence type="ECO:0000313" key="1">
    <source>
        <dbReference type="EMBL" id="AIY19979.2"/>
    </source>
</evidence>
<evidence type="ECO:0000313" key="2">
    <source>
        <dbReference type="Proteomes" id="UP000030300"/>
    </source>
</evidence>
<dbReference type="Proteomes" id="UP000030300">
    <property type="component" value="Chromosome"/>
</dbReference>
<dbReference type="Pfam" id="PF01037">
    <property type="entry name" value="AsnC_trans_reg"/>
    <property type="match status" value="1"/>
</dbReference>
<dbReference type="InterPro" id="IPR036388">
    <property type="entry name" value="WH-like_DNA-bd_sf"/>
</dbReference>
<dbReference type="GO" id="GO:0005829">
    <property type="term" value="C:cytosol"/>
    <property type="evidence" value="ECO:0007669"/>
    <property type="project" value="TreeGrafter"/>
</dbReference>
<dbReference type="RefSeq" id="WP_200886985.1">
    <property type="nucleotide sequence ID" value="NZ_BJMC01000027.1"/>
</dbReference>
<accession>A0A0A1DRK6</accession>
<dbReference type="PROSITE" id="PS50956">
    <property type="entry name" value="HTH_ASNC_2"/>
    <property type="match status" value="1"/>
</dbReference>
<dbReference type="AlphaFoldDB" id="A0A0A1DRK6"/>
<dbReference type="STRING" id="2045.KR76_16325"/>
<proteinExistence type="predicted"/>
<dbReference type="InterPro" id="IPR019887">
    <property type="entry name" value="Tscrpt_reg_AsnC/Lrp_C"/>
</dbReference>
<dbReference type="KEGG" id="psim:KR76_16325"/>
<dbReference type="eggNOG" id="COG1522">
    <property type="taxonomic scope" value="Bacteria"/>
</dbReference>
<dbReference type="SUPFAM" id="SSF46785">
    <property type="entry name" value="Winged helix' DNA-binding domain"/>
    <property type="match status" value="2"/>
</dbReference>
<dbReference type="PANTHER" id="PTHR30154">
    <property type="entry name" value="LEUCINE-RESPONSIVE REGULATORY PROTEIN"/>
    <property type="match status" value="1"/>
</dbReference>